<evidence type="ECO:0000256" key="1">
    <source>
        <dbReference type="SAM" id="MobiDB-lite"/>
    </source>
</evidence>
<protein>
    <submittedName>
        <fullName evidence="2">Uncharacterized protein</fullName>
    </submittedName>
</protein>
<accession>A0A2G5U598</accession>
<dbReference type="EMBL" id="PDUG01000004">
    <property type="protein sequence ID" value="PIC34708.1"/>
    <property type="molecule type" value="Genomic_DNA"/>
</dbReference>
<organism evidence="2 3">
    <name type="scientific">Caenorhabditis nigoni</name>
    <dbReference type="NCBI Taxonomy" id="1611254"/>
    <lineage>
        <taxon>Eukaryota</taxon>
        <taxon>Metazoa</taxon>
        <taxon>Ecdysozoa</taxon>
        <taxon>Nematoda</taxon>
        <taxon>Chromadorea</taxon>
        <taxon>Rhabditida</taxon>
        <taxon>Rhabditina</taxon>
        <taxon>Rhabditomorpha</taxon>
        <taxon>Rhabditoidea</taxon>
        <taxon>Rhabditidae</taxon>
        <taxon>Peloderinae</taxon>
        <taxon>Caenorhabditis</taxon>
    </lineage>
</organism>
<comment type="caution">
    <text evidence="2">The sequence shown here is derived from an EMBL/GenBank/DDBJ whole genome shotgun (WGS) entry which is preliminary data.</text>
</comment>
<reference evidence="3" key="1">
    <citation type="submission" date="2017-10" db="EMBL/GenBank/DDBJ databases">
        <title>Rapid genome shrinkage in a self-fertile nematode reveals novel sperm competition proteins.</title>
        <authorList>
            <person name="Yin D."/>
            <person name="Schwarz E.M."/>
            <person name="Thomas C.G."/>
            <person name="Felde R.L."/>
            <person name="Korf I.F."/>
            <person name="Cutter A.D."/>
            <person name="Schartner C.M."/>
            <person name="Ralston E.J."/>
            <person name="Meyer B.J."/>
            <person name="Haag E.S."/>
        </authorList>
    </citation>
    <scope>NUCLEOTIDE SEQUENCE [LARGE SCALE GENOMIC DNA]</scope>
    <source>
        <strain evidence="3">JU1422</strain>
    </source>
</reference>
<dbReference type="OrthoDB" id="5810254at2759"/>
<dbReference type="STRING" id="1611254.A0A2G5U598"/>
<dbReference type="AlphaFoldDB" id="A0A2G5U598"/>
<keyword evidence="3" id="KW-1185">Reference proteome</keyword>
<dbReference type="Gene3D" id="6.10.250.3180">
    <property type="match status" value="1"/>
</dbReference>
<dbReference type="Proteomes" id="UP000230233">
    <property type="component" value="Chromosome IV"/>
</dbReference>
<gene>
    <name evidence="2" type="primary">Cnig_chr_IV.g14282</name>
    <name evidence="2" type="ORF">B9Z55_014282</name>
</gene>
<evidence type="ECO:0000313" key="2">
    <source>
        <dbReference type="EMBL" id="PIC34708.1"/>
    </source>
</evidence>
<proteinExistence type="predicted"/>
<name>A0A2G5U598_9PELO</name>
<evidence type="ECO:0000313" key="3">
    <source>
        <dbReference type="Proteomes" id="UP000230233"/>
    </source>
</evidence>
<sequence length="244" mass="28291">MGTSSEEIEKCVKHLETGQHIHRSLNRLLRLDASLSQFTLYEVKHLAIRYSKNSEYETVSKDLLAKIQKLEDDSVFRKPYNTSHSSHQNRRRNASTSLSSSKSHSKLPKICTPEDELPSLEPPSKSSSESCVVTQKDVIEVTKLKNLEESDYDRVRPTLVTLSAKQLKSFMDQNPRIELIGDGLFRRHCQMDCPEEIPKKLTTETWRTLHDVFINWKLYQEAKVWEKKLNEGLKNYVKLKSDTQ</sequence>
<feature type="region of interest" description="Disordered" evidence="1">
    <location>
        <begin position="77"/>
        <end position="131"/>
    </location>
</feature>